<proteinExistence type="predicted"/>
<organism evidence="1 2">
    <name type="scientific">Vespula squamosa</name>
    <name type="common">Southern yellow jacket</name>
    <name type="synonym">Wasp</name>
    <dbReference type="NCBI Taxonomy" id="30214"/>
    <lineage>
        <taxon>Eukaryota</taxon>
        <taxon>Metazoa</taxon>
        <taxon>Ecdysozoa</taxon>
        <taxon>Arthropoda</taxon>
        <taxon>Hexapoda</taxon>
        <taxon>Insecta</taxon>
        <taxon>Pterygota</taxon>
        <taxon>Neoptera</taxon>
        <taxon>Endopterygota</taxon>
        <taxon>Hymenoptera</taxon>
        <taxon>Apocrita</taxon>
        <taxon>Aculeata</taxon>
        <taxon>Vespoidea</taxon>
        <taxon>Vespidae</taxon>
        <taxon>Vespinae</taxon>
        <taxon>Vespula</taxon>
    </lineage>
</organism>
<sequence>MHGVFIGAIPFSHRKGQNEPLKIYTLSTAWNYLLTPCHLIVPKVRKPGGCAALEVGQTKDAVFYGTLRSPYDFWPARIPSDNDLNLELFS</sequence>
<keyword evidence="2" id="KW-1185">Reference proteome</keyword>
<accession>A0ABD2AH62</accession>
<comment type="caution">
    <text evidence="1">The sequence shown here is derived from an EMBL/GenBank/DDBJ whole genome shotgun (WGS) entry which is preliminary data.</text>
</comment>
<protein>
    <submittedName>
        <fullName evidence="1">Uncharacterized protein</fullName>
    </submittedName>
</protein>
<name>A0ABD2AH62_VESSQ</name>
<evidence type="ECO:0000313" key="2">
    <source>
        <dbReference type="Proteomes" id="UP001607302"/>
    </source>
</evidence>
<dbReference type="AlphaFoldDB" id="A0ABD2AH62"/>
<evidence type="ECO:0000313" key="1">
    <source>
        <dbReference type="EMBL" id="KAL2719602.1"/>
    </source>
</evidence>
<dbReference type="EMBL" id="JAUDFV010000149">
    <property type="protein sequence ID" value="KAL2719602.1"/>
    <property type="molecule type" value="Genomic_DNA"/>
</dbReference>
<dbReference type="Proteomes" id="UP001607302">
    <property type="component" value="Unassembled WGS sequence"/>
</dbReference>
<reference evidence="1 2" key="1">
    <citation type="journal article" date="2024" name="Ann. Entomol. Soc. Am.">
        <title>Genomic analyses of the southern and eastern yellowjacket wasps (Hymenoptera: Vespidae) reveal evolutionary signatures of social life.</title>
        <authorList>
            <person name="Catto M.A."/>
            <person name="Caine P.B."/>
            <person name="Orr S.E."/>
            <person name="Hunt B.G."/>
            <person name="Goodisman M.A.D."/>
        </authorList>
    </citation>
    <scope>NUCLEOTIDE SEQUENCE [LARGE SCALE GENOMIC DNA]</scope>
    <source>
        <strain evidence="1">233</strain>
        <tissue evidence="1">Head and thorax</tissue>
    </source>
</reference>
<gene>
    <name evidence="1" type="ORF">V1478_011064</name>
</gene>